<feature type="modified residue" description="4-aspartylphosphate" evidence="6">
    <location>
        <position position="1119"/>
    </location>
</feature>
<keyword evidence="4" id="KW-0805">Transcription regulation</keyword>
<reference evidence="11" key="1">
    <citation type="submission" date="2020-11" db="EMBL/GenBank/DDBJ databases">
        <title>Bacterial whole genome sequence for Panacibacter sp. DH6.</title>
        <authorList>
            <person name="Le V."/>
            <person name="Ko S."/>
            <person name="Ahn C.-Y."/>
            <person name="Oh H.-M."/>
        </authorList>
    </citation>
    <scope>NUCLEOTIDE SEQUENCE</scope>
    <source>
        <strain evidence="11">DH6</strain>
    </source>
</reference>
<feature type="domain" description="HTH araC/xylS-type" evidence="8">
    <location>
        <begin position="1218"/>
        <end position="1317"/>
    </location>
</feature>
<evidence type="ECO:0000313" key="11">
    <source>
        <dbReference type="EMBL" id="MBG9377174.1"/>
    </source>
</evidence>
<dbReference type="GO" id="GO:0043565">
    <property type="term" value="F:sequence-specific DNA binding"/>
    <property type="evidence" value="ECO:0007669"/>
    <property type="project" value="InterPro"/>
</dbReference>
<feature type="domain" description="Histidine kinase" evidence="9">
    <location>
        <begin position="823"/>
        <end position="1039"/>
    </location>
</feature>
<dbReference type="GO" id="GO:0003700">
    <property type="term" value="F:DNA-binding transcription factor activity"/>
    <property type="evidence" value="ECO:0007669"/>
    <property type="project" value="InterPro"/>
</dbReference>
<dbReference type="SUPFAM" id="SSF52172">
    <property type="entry name" value="CheY-like"/>
    <property type="match status" value="1"/>
</dbReference>
<dbReference type="Pfam" id="PF00512">
    <property type="entry name" value="HisKA"/>
    <property type="match status" value="1"/>
</dbReference>
<dbReference type="Pfam" id="PF00072">
    <property type="entry name" value="Response_reg"/>
    <property type="match status" value="1"/>
</dbReference>
<dbReference type="FunFam" id="2.60.40.10:FF:000791">
    <property type="entry name" value="Two-component system sensor histidine kinase/response regulator"/>
    <property type="match status" value="1"/>
</dbReference>
<evidence type="ECO:0000256" key="5">
    <source>
        <dbReference type="ARBA" id="ARBA00023163"/>
    </source>
</evidence>
<evidence type="ECO:0000313" key="12">
    <source>
        <dbReference type="Proteomes" id="UP000628448"/>
    </source>
</evidence>
<dbReference type="Gene3D" id="1.10.10.60">
    <property type="entry name" value="Homeodomain-like"/>
    <property type="match status" value="1"/>
</dbReference>
<dbReference type="PANTHER" id="PTHR43547:SF2">
    <property type="entry name" value="HYBRID SIGNAL TRANSDUCTION HISTIDINE KINASE C"/>
    <property type="match status" value="1"/>
</dbReference>
<dbReference type="InterPro" id="IPR011123">
    <property type="entry name" value="Y_Y_Y"/>
</dbReference>
<dbReference type="SMART" id="SM00342">
    <property type="entry name" value="HTH_ARAC"/>
    <property type="match status" value="1"/>
</dbReference>
<dbReference type="InterPro" id="IPR018060">
    <property type="entry name" value="HTH_AraC"/>
</dbReference>
<evidence type="ECO:0000256" key="1">
    <source>
        <dbReference type="ARBA" id="ARBA00000085"/>
    </source>
</evidence>
<dbReference type="PROSITE" id="PS50110">
    <property type="entry name" value="RESPONSE_REGULATORY"/>
    <property type="match status" value="1"/>
</dbReference>
<dbReference type="InterPro" id="IPR036097">
    <property type="entry name" value="HisK_dim/P_sf"/>
</dbReference>
<dbReference type="InterPro" id="IPR011110">
    <property type="entry name" value="Reg_prop"/>
</dbReference>
<dbReference type="InterPro" id="IPR015943">
    <property type="entry name" value="WD40/YVTN_repeat-like_dom_sf"/>
</dbReference>
<dbReference type="EMBL" id="JADWYR010000002">
    <property type="protein sequence ID" value="MBG9377174.1"/>
    <property type="molecule type" value="Genomic_DNA"/>
</dbReference>
<dbReference type="InterPro" id="IPR003661">
    <property type="entry name" value="HisK_dim/P_dom"/>
</dbReference>
<dbReference type="PRINTS" id="PR00344">
    <property type="entry name" value="BCTRLSENSOR"/>
</dbReference>
<dbReference type="SMART" id="SM00387">
    <property type="entry name" value="HATPase_c"/>
    <property type="match status" value="1"/>
</dbReference>
<sequence length="1326" mass="150799">MRRLLLIILLTVPVFALQAQQYYFRSYQAGDGLSSNTVTCLQQDARGFMWVGTRNGLNRFDGTRFKVFRNVPEDPHSIGSNAISGLHEDSRKQLWAGTYRGLYRYNALHENFQLYQQLPQGEVKSICHDKRGNIWLVNEQTLYRFKDGTGSIYRYDDASGCIAVSVAANDVVWSCYNNGVIKRFDAATDSFISYDLANLLKTPFPLVLQTICPVGDSAVFVATIKQLFLFKPATGELTDIFKNTGVQGNIQTHTITQQAPGIYWCGTETGIYIADIAHGKTTHITKQVANPYTINDNIVTSFCKDSEGSTWVGTLFGGVNYYSKQLSQFQKYFALPGINSLSGNLVHEICADRYNNVWVGTEDAGLNKLDAGTGMFKQFMPGKTKGSISYHNIHGLVAVDDELWIGTYEHGLDVMDLRTEKVVRHYRQGFTANQLNGNFIVSLYKTRNKEVLVGTWNGVFRYNRTTDDFTALSFFNHQAQAIHEDYNGTLWVCSYGDGVYYRNEKTGRQGSFKTDATDTNTLSSNYVNNVFEDNSHRLWFCTENGLCYYDATAGKIKRYTHPVFNGRQTFKMLQDASNTLWVSTSRGLIGFNTTDNRQQVYTMADGLPSDQFNYNSGFKSNNGNLYFGTVKGMVSFNPVLFKSNRFVPPVYITGLQVNNQDLAIDTTQSPLTQATQFTKEITLPYDASNITLSVSALSYIMPALNSYMYRMEGLEKEWTMIESNRKIYYTKLPPGTYTFQVKGSNSDHVWNENITALTINILPPWWSSWWAYILYVALVSGTLFVIINNYAVATREKNQRRIKTLEMAKEREVYNAKIDFFTNVTHEIRTPLTLIKLPVEKLLRSFAEDSYLKEHLTMIEKNTDRLINLTSQLLDFRRAEANNYTLSFVKTDINELLREVFLIYKPIAEEKQVACRLEIPRITLMAYVDAEALRKIISNLLSNAIKYAAKHVSIKLLPFNSEDNLFHMEFRNDGAVIPYDMREKIFEPFFRLKQTEKFAGTGIGLALARSLTELHKGKLELKQPVNDINLFLLSIPVHQDKEINLDEFETIESDIIYTEADQPAAQKHATTILLVEDNLDIIRFLKKEFAVTYNVFTAKEGVEALDILSKEHIHLVVTDIMMPVMDGIELCRRIKTDVRYSHIPVILLTAKNTITSKIQGLETGADAYIEKPFVMEYVTAQIANLLSNRNNIKEFYAHSPLAHINGIALSKPDTDFLETLQQLINDHITEKDLDVDTISKMMNMSRGTFYRKIKGVSNLSPNELINLSRLKKAAELLAEGKYKINEVANMVGYSLNSNFSRDFHRQFGISPSEYIQHLKRGGEVAH</sequence>
<dbReference type="Gene3D" id="3.40.50.2300">
    <property type="match status" value="1"/>
</dbReference>
<keyword evidence="5" id="KW-0804">Transcription</keyword>
<organism evidence="11 12">
    <name type="scientific">Panacibacter microcysteis</name>
    <dbReference type="NCBI Taxonomy" id="2793269"/>
    <lineage>
        <taxon>Bacteria</taxon>
        <taxon>Pseudomonadati</taxon>
        <taxon>Bacteroidota</taxon>
        <taxon>Chitinophagia</taxon>
        <taxon>Chitinophagales</taxon>
        <taxon>Chitinophagaceae</taxon>
        <taxon>Panacibacter</taxon>
    </lineage>
</organism>
<dbReference type="SUPFAM" id="SSF47384">
    <property type="entry name" value="Homodimeric domain of signal transducing histidine kinase"/>
    <property type="match status" value="1"/>
</dbReference>
<dbReference type="InterPro" id="IPR011006">
    <property type="entry name" value="CheY-like_superfamily"/>
</dbReference>
<feature type="domain" description="Response regulatory" evidence="10">
    <location>
        <begin position="1071"/>
        <end position="1186"/>
    </location>
</feature>
<comment type="catalytic activity">
    <reaction evidence="1">
        <text>ATP + protein L-histidine = ADP + protein N-phospho-L-histidine.</text>
        <dbReference type="EC" id="2.7.13.3"/>
    </reaction>
</comment>
<dbReference type="PROSITE" id="PS01124">
    <property type="entry name" value="HTH_ARAC_FAMILY_2"/>
    <property type="match status" value="1"/>
</dbReference>
<evidence type="ECO:0000256" key="3">
    <source>
        <dbReference type="ARBA" id="ARBA00022553"/>
    </source>
</evidence>
<dbReference type="SUPFAM" id="SSF46689">
    <property type="entry name" value="Homeodomain-like"/>
    <property type="match status" value="1"/>
</dbReference>
<dbReference type="Gene3D" id="2.60.40.10">
    <property type="entry name" value="Immunoglobulins"/>
    <property type="match status" value="1"/>
</dbReference>
<dbReference type="SUPFAM" id="SSF63829">
    <property type="entry name" value="Calcium-dependent phosphotriesterase"/>
    <property type="match status" value="3"/>
</dbReference>
<dbReference type="InterPro" id="IPR005467">
    <property type="entry name" value="His_kinase_dom"/>
</dbReference>
<dbReference type="RefSeq" id="WP_196991273.1">
    <property type="nucleotide sequence ID" value="NZ_JADWYR010000002.1"/>
</dbReference>
<dbReference type="SUPFAM" id="SSF55874">
    <property type="entry name" value="ATPase domain of HSP90 chaperone/DNA topoisomerase II/histidine kinase"/>
    <property type="match status" value="1"/>
</dbReference>
<proteinExistence type="predicted"/>
<keyword evidence="7" id="KW-0812">Transmembrane</keyword>
<protein>
    <recommendedName>
        <fullName evidence="2">histidine kinase</fullName>
        <ecNumber evidence="2">2.7.13.3</ecNumber>
    </recommendedName>
</protein>
<evidence type="ECO:0000256" key="4">
    <source>
        <dbReference type="ARBA" id="ARBA00023015"/>
    </source>
</evidence>
<dbReference type="Pfam" id="PF02518">
    <property type="entry name" value="HATPase_c"/>
    <property type="match status" value="1"/>
</dbReference>
<comment type="caution">
    <text evidence="11">The sequence shown here is derived from an EMBL/GenBank/DDBJ whole genome shotgun (WGS) entry which is preliminary data.</text>
</comment>
<dbReference type="InterPro" id="IPR036890">
    <property type="entry name" value="HATPase_C_sf"/>
</dbReference>
<keyword evidence="3 6" id="KW-0597">Phosphoprotein</keyword>
<dbReference type="Pfam" id="PF07495">
    <property type="entry name" value="Y_Y_Y"/>
    <property type="match status" value="1"/>
</dbReference>
<dbReference type="GO" id="GO:0000155">
    <property type="term" value="F:phosphorelay sensor kinase activity"/>
    <property type="evidence" value="ECO:0007669"/>
    <property type="project" value="InterPro"/>
</dbReference>
<dbReference type="InterPro" id="IPR003594">
    <property type="entry name" value="HATPase_dom"/>
</dbReference>
<evidence type="ECO:0000259" key="10">
    <source>
        <dbReference type="PROSITE" id="PS50110"/>
    </source>
</evidence>
<evidence type="ECO:0000256" key="7">
    <source>
        <dbReference type="SAM" id="Phobius"/>
    </source>
</evidence>
<accession>A0A931GY22</accession>
<dbReference type="Gene3D" id="3.30.565.10">
    <property type="entry name" value="Histidine kinase-like ATPase, C-terminal domain"/>
    <property type="match status" value="1"/>
</dbReference>
<dbReference type="Pfam" id="PF07494">
    <property type="entry name" value="Reg_prop"/>
    <property type="match status" value="3"/>
</dbReference>
<dbReference type="EC" id="2.7.13.3" evidence="2"/>
<dbReference type="Gene3D" id="1.10.287.130">
    <property type="match status" value="1"/>
</dbReference>
<dbReference type="SMART" id="SM00448">
    <property type="entry name" value="REC"/>
    <property type="match status" value="1"/>
</dbReference>
<keyword evidence="7" id="KW-0472">Membrane</keyword>
<name>A0A931GY22_9BACT</name>
<evidence type="ECO:0000259" key="8">
    <source>
        <dbReference type="PROSITE" id="PS01124"/>
    </source>
</evidence>
<dbReference type="FunFam" id="1.10.287.130:FF:000045">
    <property type="entry name" value="Two-component system sensor histidine kinase/response regulator"/>
    <property type="match status" value="1"/>
</dbReference>
<dbReference type="InterPro" id="IPR013783">
    <property type="entry name" value="Ig-like_fold"/>
</dbReference>
<dbReference type="CDD" id="cd00082">
    <property type="entry name" value="HisKA"/>
    <property type="match status" value="1"/>
</dbReference>
<keyword evidence="12" id="KW-1185">Reference proteome</keyword>
<dbReference type="PROSITE" id="PS50109">
    <property type="entry name" value="HIS_KIN"/>
    <property type="match status" value="1"/>
</dbReference>
<dbReference type="SMART" id="SM00388">
    <property type="entry name" value="HisKA"/>
    <property type="match status" value="1"/>
</dbReference>
<dbReference type="Gene3D" id="2.130.10.10">
    <property type="entry name" value="YVTN repeat-like/Quinoprotein amine dehydrogenase"/>
    <property type="match status" value="2"/>
</dbReference>
<dbReference type="CDD" id="cd00075">
    <property type="entry name" value="HATPase"/>
    <property type="match status" value="1"/>
</dbReference>
<dbReference type="InterPro" id="IPR004358">
    <property type="entry name" value="Sig_transdc_His_kin-like_C"/>
</dbReference>
<dbReference type="InterPro" id="IPR009057">
    <property type="entry name" value="Homeodomain-like_sf"/>
</dbReference>
<dbReference type="PANTHER" id="PTHR43547">
    <property type="entry name" value="TWO-COMPONENT HISTIDINE KINASE"/>
    <property type="match status" value="1"/>
</dbReference>
<evidence type="ECO:0000259" key="9">
    <source>
        <dbReference type="PROSITE" id="PS50109"/>
    </source>
</evidence>
<keyword evidence="7" id="KW-1133">Transmembrane helix</keyword>
<dbReference type="CDD" id="cd17574">
    <property type="entry name" value="REC_OmpR"/>
    <property type="match status" value="1"/>
</dbReference>
<dbReference type="InterPro" id="IPR001789">
    <property type="entry name" value="Sig_transdc_resp-reg_receiver"/>
</dbReference>
<evidence type="ECO:0000256" key="6">
    <source>
        <dbReference type="PROSITE-ProRule" id="PRU00169"/>
    </source>
</evidence>
<feature type="transmembrane region" description="Helical" evidence="7">
    <location>
        <begin position="769"/>
        <end position="793"/>
    </location>
</feature>
<evidence type="ECO:0000256" key="2">
    <source>
        <dbReference type="ARBA" id="ARBA00012438"/>
    </source>
</evidence>
<gene>
    <name evidence="11" type="ORF">I5907_13100</name>
</gene>
<dbReference type="Pfam" id="PF12833">
    <property type="entry name" value="HTH_18"/>
    <property type="match status" value="1"/>
</dbReference>
<dbReference type="Proteomes" id="UP000628448">
    <property type="component" value="Unassembled WGS sequence"/>
</dbReference>